<dbReference type="PANTHER" id="PTHR19384:SF17">
    <property type="entry name" value="NADPH--CYTOCHROME P450 REDUCTASE"/>
    <property type="match status" value="1"/>
</dbReference>
<dbReference type="SUPFAM" id="SSF63380">
    <property type="entry name" value="Riboflavin synthase domain-like"/>
    <property type="match status" value="1"/>
</dbReference>
<accession>A0A086XS39</accession>
<dbReference type="Gene3D" id="3.40.50.360">
    <property type="match status" value="1"/>
</dbReference>
<dbReference type="Pfam" id="PF00175">
    <property type="entry name" value="NAD_binding_1"/>
    <property type="match status" value="1"/>
</dbReference>
<sequence length="735" mass="77855">MLRSVHRWPGLILAVLILVSALSGAALSVFPALERLSSPQAGAEQSLADLLGRVGAAHPGLEQLRRAPSGQISAWWSDESGTPGRAVVDPATGTDVAPAATSPAELWLTDLHRALFLGRNGRLVMAFSAAGMLVLTLTGAAMVARRMGGWRHWFGRSRGPWPGRVHVDLARFAVGGLMLSSLTGLWMTASAFSLLPDDSAEPDPVLAQGLPPLPPERIALFATTPARDLVKLTFPDPQDPTDVYTLTTTGGTALIDPGSGAVLASVAPTAWERASAIVTMLHTGRGAAVLGLILGLMVLSVPVLVLTGTVQWLRTRRSGVRIPGNTAAGTAETILLVASEGGTTWGFARTLFDGLTKAGQSVHAAELSQFDPARYGRAKRFILLAATYGEGEAPTVARGVLARIAALPAPPTAPVAILGFGDRSFTTFCGYAAQLAEATRTLGWAELIAPCQINRQSPQEFARWSRDLGAALGIALDLTHLPEVPPAVTLSLISRRDHGAEVGAPAAILRFALPPIGLWARLSGQGFARFQAGDLLGVVPAGSDLPRFYSLASGRRDGFVEICVRRQEGGLCSGQLNDLQPGDRIAAFVRPNPAFHPEPGRKPLILIGAGAGIAPLAGFVRANRRGRPVHLWFGARSKDSDFLYGDDLHRWQDRGQLATLETAFSRSARPEHVQDRMSRDRAALSALLAEGAQVMVCGGRDMAAGVRGVLNDILAERGEDLTRLKAEGRYAEDIF</sequence>
<dbReference type="SUPFAM" id="SSF52218">
    <property type="entry name" value="Flavoproteins"/>
    <property type="match status" value="1"/>
</dbReference>
<feature type="transmembrane region" description="Helical" evidence="4">
    <location>
        <begin position="165"/>
        <end position="187"/>
    </location>
</feature>
<dbReference type="AlphaFoldDB" id="A0A086XS39"/>
<name>A0A086XS39_9RHOB</name>
<feature type="domain" description="Flavodoxin-like" evidence="5">
    <location>
        <begin position="333"/>
        <end position="469"/>
    </location>
</feature>
<keyword evidence="7" id="KW-0808">Transferase</keyword>
<dbReference type="SUPFAM" id="SSF52343">
    <property type="entry name" value="Ferredoxin reductase-like, C-terminal NADP-linked domain"/>
    <property type="match status" value="1"/>
</dbReference>
<dbReference type="eggNOG" id="COG3182">
    <property type="taxonomic scope" value="Bacteria"/>
</dbReference>
<dbReference type="RefSeq" id="WP_036639180.1">
    <property type="nucleotide sequence ID" value="NZ_JFZB01000033.1"/>
</dbReference>
<dbReference type="InterPro" id="IPR017927">
    <property type="entry name" value="FAD-bd_FR_type"/>
</dbReference>
<keyword evidence="4" id="KW-1133">Transmembrane helix</keyword>
<dbReference type="PANTHER" id="PTHR19384">
    <property type="entry name" value="NITRIC OXIDE SYNTHASE-RELATED"/>
    <property type="match status" value="1"/>
</dbReference>
<dbReference type="eggNOG" id="COG0369">
    <property type="taxonomic scope" value="Bacteria"/>
</dbReference>
<dbReference type="EMBL" id="JFZB01000033">
    <property type="protein sequence ID" value="KFI24839.1"/>
    <property type="molecule type" value="Genomic_DNA"/>
</dbReference>
<keyword evidence="2" id="KW-0288">FMN</keyword>
<dbReference type="Gene3D" id="3.40.50.80">
    <property type="entry name" value="Nucleotide-binding domain of ferredoxin-NADP reductase (FNR) module"/>
    <property type="match status" value="1"/>
</dbReference>
<keyword evidence="4" id="KW-0812">Transmembrane</keyword>
<evidence type="ECO:0000256" key="3">
    <source>
        <dbReference type="ARBA" id="ARBA00023797"/>
    </source>
</evidence>
<keyword evidence="8" id="KW-1185">Reference proteome</keyword>
<dbReference type="InterPro" id="IPR001433">
    <property type="entry name" value="OxRdtase_FAD/NAD-bd"/>
</dbReference>
<evidence type="ECO:0000256" key="4">
    <source>
        <dbReference type="SAM" id="Phobius"/>
    </source>
</evidence>
<comment type="caution">
    <text evidence="7">The sequence shown here is derived from an EMBL/GenBank/DDBJ whole genome shotgun (WGS) entry which is preliminary data.</text>
</comment>
<dbReference type="Pfam" id="PF03929">
    <property type="entry name" value="PepSY_TM"/>
    <property type="match status" value="1"/>
</dbReference>
<dbReference type="Proteomes" id="UP000028824">
    <property type="component" value="Unassembled WGS sequence"/>
</dbReference>
<feature type="domain" description="FAD-binding FR-type" evidence="6">
    <location>
        <begin position="485"/>
        <end position="598"/>
    </location>
</feature>
<dbReference type="InterPro" id="IPR017938">
    <property type="entry name" value="Riboflavin_synthase-like_b-brl"/>
</dbReference>
<organism evidence="7 8">
    <name type="scientific">Paenirhodobacter enshiensis</name>
    <dbReference type="NCBI Taxonomy" id="1105367"/>
    <lineage>
        <taxon>Bacteria</taxon>
        <taxon>Pseudomonadati</taxon>
        <taxon>Pseudomonadota</taxon>
        <taxon>Alphaproteobacteria</taxon>
        <taxon>Rhodobacterales</taxon>
        <taxon>Rhodobacter group</taxon>
        <taxon>Paenirhodobacter</taxon>
    </lineage>
</organism>
<dbReference type="PROSITE" id="PS51384">
    <property type="entry name" value="FAD_FR"/>
    <property type="match status" value="1"/>
</dbReference>
<evidence type="ECO:0000256" key="1">
    <source>
        <dbReference type="ARBA" id="ARBA00022630"/>
    </source>
</evidence>
<dbReference type="GO" id="GO:0016740">
    <property type="term" value="F:transferase activity"/>
    <property type="evidence" value="ECO:0007669"/>
    <property type="project" value="UniProtKB-KW"/>
</dbReference>
<evidence type="ECO:0000313" key="7">
    <source>
        <dbReference type="EMBL" id="KFI24839.1"/>
    </source>
</evidence>
<dbReference type="InterPro" id="IPR001709">
    <property type="entry name" value="Flavoprot_Pyr_Nucl_cyt_Rdtase"/>
</dbReference>
<dbReference type="CDD" id="cd06201">
    <property type="entry name" value="SiR_like2"/>
    <property type="match status" value="1"/>
</dbReference>
<dbReference type="GO" id="GO:0004783">
    <property type="term" value="F:sulfite reductase (NADPH) activity"/>
    <property type="evidence" value="ECO:0007669"/>
    <property type="project" value="TreeGrafter"/>
</dbReference>
<dbReference type="Gene3D" id="2.40.30.10">
    <property type="entry name" value="Translation factors"/>
    <property type="match status" value="1"/>
</dbReference>
<dbReference type="GO" id="GO:0005829">
    <property type="term" value="C:cytosol"/>
    <property type="evidence" value="ECO:0007669"/>
    <property type="project" value="TreeGrafter"/>
</dbReference>
<protein>
    <recommendedName>
        <fullName evidence="3">NADPH--hemoprotein reductase</fullName>
        <ecNumber evidence="3">1.6.2.4</ecNumber>
    </recommendedName>
</protein>
<feature type="transmembrane region" description="Helical" evidence="4">
    <location>
        <begin position="123"/>
        <end position="144"/>
    </location>
</feature>
<dbReference type="GO" id="GO:0050660">
    <property type="term" value="F:flavin adenine dinucleotide binding"/>
    <property type="evidence" value="ECO:0007669"/>
    <property type="project" value="TreeGrafter"/>
</dbReference>
<dbReference type="OrthoDB" id="9816402at2"/>
<evidence type="ECO:0000313" key="8">
    <source>
        <dbReference type="Proteomes" id="UP000028824"/>
    </source>
</evidence>
<dbReference type="InterPro" id="IPR029039">
    <property type="entry name" value="Flavoprotein-like_sf"/>
</dbReference>
<evidence type="ECO:0000259" key="6">
    <source>
        <dbReference type="PROSITE" id="PS51384"/>
    </source>
</evidence>
<dbReference type="STRING" id="1105367.CG50_07530"/>
<dbReference type="InterPro" id="IPR008254">
    <property type="entry name" value="Flavodoxin/NO_synth"/>
</dbReference>
<keyword evidence="4" id="KW-0472">Membrane</keyword>
<dbReference type="GO" id="GO:0010181">
    <property type="term" value="F:FMN binding"/>
    <property type="evidence" value="ECO:0007669"/>
    <property type="project" value="InterPro"/>
</dbReference>
<dbReference type="InterPro" id="IPR005625">
    <property type="entry name" value="PepSY-ass_TM"/>
</dbReference>
<reference evidence="7 8" key="1">
    <citation type="submission" date="2014-03" db="EMBL/GenBank/DDBJ databases">
        <title>Genome of Paenirhodobacter enshiensis DW2-9.</title>
        <authorList>
            <person name="Wang D."/>
            <person name="Wang G."/>
        </authorList>
    </citation>
    <scope>NUCLEOTIDE SEQUENCE [LARGE SCALE GENOMIC DNA]</scope>
    <source>
        <strain evidence="7 8">DW2-9</strain>
    </source>
</reference>
<evidence type="ECO:0000256" key="2">
    <source>
        <dbReference type="ARBA" id="ARBA00022643"/>
    </source>
</evidence>
<dbReference type="EC" id="1.6.2.4" evidence="3"/>
<dbReference type="InterPro" id="IPR039261">
    <property type="entry name" value="FNR_nucleotide-bd"/>
</dbReference>
<dbReference type="PROSITE" id="PS50902">
    <property type="entry name" value="FLAVODOXIN_LIKE"/>
    <property type="match status" value="1"/>
</dbReference>
<feature type="transmembrane region" description="Helical" evidence="4">
    <location>
        <begin position="288"/>
        <end position="313"/>
    </location>
</feature>
<dbReference type="PRINTS" id="PR00371">
    <property type="entry name" value="FPNCR"/>
</dbReference>
<evidence type="ECO:0000259" key="5">
    <source>
        <dbReference type="PROSITE" id="PS50902"/>
    </source>
</evidence>
<keyword evidence="1" id="KW-0285">Flavoprotein</keyword>
<proteinExistence type="predicted"/>
<gene>
    <name evidence="7" type="ORF">CG50_07530</name>
</gene>
<dbReference type="Pfam" id="PF00258">
    <property type="entry name" value="Flavodoxin_1"/>
    <property type="match status" value="1"/>
</dbReference>